<gene>
    <name evidence="1" type="ORF">Poly51_43880</name>
</gene>
<proteinExistence type="predicted"/>
<dbReference type="RefSeq" id="WP_146459859.1">
    <property type="nucleotide sequence ID" value="NZ_SJPW01000006.1"/>
</dbReference>
<dbReference type="EMBL" id="SJPW01000006">
    <property type="protein sequence ID" value="TWU48490.1"/>
    <property type="molecule type" value="Genomic_DNA"/>
</dbReference>
<accession>A0A5C6EJ42</accession>
<dbReference type="OrthoDB" id="269669at2"/>
<sequence>MNISLCREDGTYEAGGELVAKWRVRRVSIDDIQSIELSVLWHTEGKGDEDLHVHHFNRMAENQIRRMGLADEQSIRCVLPASPLTYHGNLISLRWCIRMRLFLQSGREIVAEQPFNLVAPGGYGVAVGG</sequence>
<organism evidence="1 2">
    <name type="scientific">Rubripirellula tenax</name>
    <dbReference type="NCBI Taxonomy" id="2528015"/>
    <lineage>
        <taxon>Bacteria</taxon>
        <taxon>Pseudomonadati</taxon>
        <taxon>Planctomycetota</taxon>
        <taxon>Planctomycetia</taxon>
        <taxon>Pirellulales</taxon>
        <taxon>Pirellulaceae</taxon>
        <taxon>Rubripirellula</taxon>
    </lineage>
</organism>
<dbReference type="AlphaFoldDB" id="A0A5C6EJ42"/>
<evidence type="ECO:0000313" key="2">
    <source>
        <dbReference type="Proteomes" id="UP000318288"/>
    </source>
</evidence>
<reference evidence="1 2" key="1">
    <citation type="submission" date="2019-02" db="EMBL/GenBank/DDBJ databases">
        <title>Deep-cultivation of Planctomycetes and their phenomic and genomic characterization uncovers novel biology.</title>
        <authorList>
            <person name="Wiegand S."/>
            <person name="Jogler M."/>
            <person name="Boedeker C."/>
            <person name="Pinto D."/>
            <person name="Vollmers J."/>
            <person name="Rivas-Marin E."/>
            <person name="Kohn T."/>
            <person name="Peeters S.H."/>
            <person name="Heuer A."/>
            <person name="Rast P."/>
            <person name="Oberbeckmann S."/>
            <person name="Bunk B."/>
            <person name="Jeske O."/>
            <person name="Meyerdierks A."/>
            <person name="Storesund J.E."/>
            <person name="Kallscheuer N."/>
            <person name="Luecker S."/>
            <person name="Lage O.M."/>
            <person name="Pohl T."/>
            <person name="Merkel B.J."/>
            <person name="Hornburger P."/>
            <person name="Mueller R.-W."/>
            <person name="Bruemmer F."/>
            <person name="Labrenz M."/>
            <person name="Spormann A.M."/>
            <person name="Op Den Camp H."/>
            <person name="Overmann J."/>
            <person name="Amann R."/>
            <person name="Jetten M.S.M."/>
            <person name="Mascher T."/>
            <person name="Medema M.H."/>
            <person name="Devos D.P."/>
            <person name="Kaster A.-K."/>
            <person name="Ovreas L."/>
            <person name="Rohde M."/>
            <person name="Galperin M.Y."/>
            <person name="Jogler C."/>
        </authorList>
    </citation>
    <scope>NUCLEOTIDE SEQUENCE [LARGE SCALE GENOMIC DNA]</scope>
    <source>
        <strain evidence="1 2">Poly51</strain>
    </source>
</reference>
<comment type="caution">
    <text evidence="1">The sequence shown here is derived from an EMBL/GenBank/DDBJ whole genome shotgun (WGS) entry which is preliminary data.</text>
</comment>
<protein>
    <submittedName>
        <fullName evidence="1">Uncharacterized protein</fullName>
    </submittedName>
</protein>
<keyword evidence="2" id="KW-1185">Reference proteome</keyword>
<name>A0A5C6EJ42_9BACT</name>
<evidence type="ECO:0000313" key="1">
    <source>
        <dbReference type="EMBL" id="TWU48490.1"/>
    </source>
</evidence>
<dbReference type="Proteomes" id="UP000318288">
    <property type="component" value="Unassembled WGS sequence"/>
</dbReference>